<name>A0A1H4WQK7_9PSED</name>
<evidence type="ECO:0000313" key="2">
    <source>
        <dbReference type="Proteomes" id="UP000183114"/>
    </source>
</evidence>
<organism evidence="1 2">
    <name type="scientific">Pseudomonas frederiksbergensis</name>
    <dbReference type="NCBI Taxonomy" id="104087"/>
    <lineage>
        <taxon>Bacteria</taxon>
        <taxon>Pseudomonadati</taxon>
        <taxon>Pseudomonadota</taxon>
        <taxon>Gammaproteobacteria</taxon>
        <taxon>Pseudomonadales</taxon>
        <taxon>Pseudomonadaceae</taxon>
        <taxon>Pseudomonas</taxon>
    </lineage>
</organism>
<reference evidence="1 2" key="1">
    <citation type="submission" date="2016-10" db="EMBL/GenBank/DDBJ databases">
        <authorList>
            <person name="de Groot N.N."/>
        </authorList>
    </citation>
    <scope>NUCLEOTIDE SEQUENCE [LARGE SCALE GENOMIC DNA]</scope>
    <source>
        <strain evidence="1 2">BS3655</strain>
    </source>
</reference>
<dbReference type="EMBL" id="FNTF01000002">
    <property type="protein sequence ID" value="SEC95613.1"/>
    <property type="molecule type" value="Genomic_DNA"/>
</dbReference>
<proteinExistence type="predicted"/>
<dbReference type="Proteomes" id="UP000183114">
    <property type="component" value="Unassembled WGS sequence"/>
</dbReference>
<dbReference type="OrthoDB" id="9785951at2"/>
<accession>A0A1H4WQK7</accession>
<evidence type="ECO:0000313" key="1">
    <source>
        <dbReference type="EMBL" id="SEC95613.1"/>
    </source>
</evidence>
<dbReference type="KEGG" id="pfk:PFAS1_18390"/>
<sequence length="80" mass="9514">MFRRLLFGVVLGLGLSGCYYYSGGYDVYSAPYYYPGYSPYPYYYGPRHYHGPRFYGGYRYYYWGGHSPRHYRGGYRGGHH</sequence>
<dbReference type="PROSITE" id="PS51257">
    <property type="entry name" value="PROKAR_LIPOPROTEIN"/>
    <property type="match status" value="1"/>
</dbReference>
<dbReference type="AlphaFoldDB" id="A0A1H4WQK7"/>
<protein>
    <submittedName>
        <fullName evidence="1">Uncharacterized protein</fullName>
    </submittedName>
</protein>
<gene>
    <name evidence="1" type="ORF">SAMN04490185_2436</name>
</gene>
<dbReference type="RefSeq" id="WP_074874264.1">
    <property type="nucleotide sequence ID" value="NZ_CP018319.1"/>
</dbReference>